<protein>
    <submittedName>
        <fullName evidence="2">Uncharacterized protein</fullName>
    </submittedName>
</protein>
<reference evidence="2 3" key="1">
    <citation type="journal article" date="2019" name="Mol. Ecol. Resour.">
        <title>Chromosome-level genome assembly of Triplophysa tibetana, a fish adapted to the harsh high-altitude environment of the Tibetan Plateau.</title>
        <authorList>
            <person name="Yang X."/>
            <person name="Liu H."/>
            <person name="Ma Z."/>
            <person name="Zou Y."/>
            <person name="Zou M."/>
            <person name="Mao Y."/>
            <person name="Li X."/>
            <person name="Wang H."/>
            <person name="Chen T."/>
            <person name="Wang W."/>
            <person name="Yang R."/>
        </authorList>
    </citation>
    <scope>NUCLEOTIDE SEQUENCE [LARGE SCALE GENOMIC DNA]</scope>
    <source>
        <strain evidence="2">TTIB1903HZAU</strain>
        <tissue evidence="2">Muscle</tissue>
    </source>
</reference>
<evidence type="ECO:0000256" key="1">
    <source>
        <dbReference type="SAM" id="MobiDB-lite"/>
    </source>
</evidence>
<sequence>MPDVPHALERTSDKENIREIGPVLNISSLADPEAGVDPEAKESNESNPFQWQDGPSRAGDAWPPPAEPPFRNLGAPTERPDTSAEIWKLTGSASGRLHAETGSGDFDMTRGKANLTAFE</sequence>
<dbReference type="EMBL" id="SOYY01000001">
    <property type="protein sequence ID" value="KAA0724934.1"/>
    <property type="molecule type" value="Genomic_DNA"/>
</dbReference>
<gene>
    <name evidence="2" type="ORF">E1301_Tti014784</name>
</gene>
<keyword evidence="3" id="KW-1185">Reference proteome</keyword>
<evidence type="ECO:0000313" key="3">
    <source>
        <dbReference type="Proteomes" id="UP000324632"/>
    </source>
</evidence>
<feature type="region of interest" description="Disordered" evidence="1">
    <location>
        <begin position="1"/>
        <end position="81"/>
    </location>
</feature>
<dbReference type="AlphaFoldDB" id="A0A5A9PRN5"/>
<feature type="compositionally biased region" description="Basic and acidic residues" evidence="1">
    <location>
        <begin position="1"/>
        <end position="18"/>
    </location>
</feature>
<evidence type="ECO:0000313" key="2">
    <source>
        <dbReference type="EMBL" id="KAA0724934.1"/>
    </source>
</evidence>
<name>A0A5A9PRN5_9TELE</name>
<accession>A0A5A9PRN5</accession>
<dbReference type="Proteomes" id="UP000324632">
    <property type="component" value="Chromosome 1"/>
</dbReference>
<organism evidence="2 3">
    <name type="scientific">Triplophysa tibetana</name>
    <dbReference type="NCBI Taxonomy" id="1572043"/>
    <lineage>
        <taxon>Eukaryota</taxon>
        <taxon>Metazoa</taxon>
        <taxon>Chordata</taxon>
        <taxon>Craniata</taxon>
        <taxon>Vertebrata</taxon>
        <taxon>Euteleostomi</taxon>
        <taxon>Actinopterygii</taxon>
        <taxon>Neopterygii</taxon>
        <taxon>Teleostei</taxon>
        <taxon>Ostariophysi</taxon>
        <taxon>Cypriniformes</taxon>
        <taxon>Nemacheilidae</taxon>
        <taxon>Triplophysa</taxon>
    </lineage>
</organism>
<proteinExistence type="predicted"/>
<comment type="caution">
    <text evidence="2">The sequence shown here is derived from an EMBL/GenBank/DDBJ whole genome shotgun (WGS) entry which is preliminary data.</text>
</comment>